<dbReference type="GO" id="GO:0006811">
    <property type="term" value="P:monoatomic ion transport"/>
    <property type="evidence" value="ECO:0007669"/>
    <property type="project" value="UniProtKB-KW"/>
</dbReference>
<evidence type="ECO:0000256" key="6">
    <source>
        <dbReference type="ARBA" id="ARBA00022449"/>
    </source>
</evidence>
<feature type="transmembrane region" description="Helical" evidence="13">
    <location>
        <begin position="59"/>
        <end position="81"/>
    </location>
</feature>
<organism evidence="14 15">
    <name type="scientific">Lutispora thermophila DSM 19022</name>
    <dbReference type="NCBI Taxonomy" id="1122184"/>
    <lineage>
        <taxon>Bacteria</taxon>
        <taxon>Bacillati</taxon>
        <taxon>Bacillota</taxon>
        <taxon>Clostridia</taxon>
        <taxon>Lutisporales</taxon>
        <taxon>Lutisporaceae</taxon>
        <taxon>Lutispora</taxon>
    </lineage>
</organism>
<dbReference type="PANTHER" id="PTHR43298">
    <property type="entry name" value="MULTIDRUG RESISTANCE PROTEIN NORM-RELATED"/>
    <property type="match status" value="1"/>
</dbReference>
<dbReference type="GO" id="GO:0005886">
    <property type="term" value="C:plasma membrane"/>
    <property type="evidence" value="ECO:0007669"/>
    <property type="project" value="UniProtKB-SubCell"/>
</dbReference>
<feature type="transmembrane region" description="Helical" evidence="13">
    <location>
        <begin position="288"/>
        <end position="309"/>
    </location>
</feature>
<keyword evidence="6" id="KW-0050">Antiport</keyword>
<evidence type="ECO:0000256" key="11">
    <source>
        <dbReference type="ARBA" id="ARBA00023136"/>
    </source>
</evidence>
<feature type="transmembrane region" description="Helical" evidence="13">
    <location>
        <begin position="21"/>
        <end position="39"/>
    </location>
</feature>
<keyword evidence="10" id="KW-0406">Ion transport</keyword>
<dbReference type="GO" id="GO:0042910">
    <property type="term" value="F:xenobiotic transmembrane transporter activity"/>
    <property type="evidence" value="ECO:0007669"/>
    <property type="project" value="InterPro"/>
</dbReference>
<evidence type="ECO:0000256" key="10">
    <source>
        <dbReference type="ARBA" id="ARBA00023065"/>
    </source>
</evidence>
<feature type="transmembrane region" description="Helical" evidence="13">
    <location>
        <begin position="166"/>
        <end position="187"/>
    </location>
</feature>
<keyword evidence="9 13" id="KW-1133">Transmembrane helix</keyword>
<dbReference type="OrthoDB" id="62420at2"/>
<evidence type="ECO:0000313" key="14">
    <source>
        <dbReference type="EMBL" id="SHI80469.1"/>
    </source>
</evidence>
<keyword evidence="7" id="KW-1003">Cell membrane</keyword>
<accession>A0A1M6E520</accession>
<keyword evidence="5" id="KW-0813">Transport</keyword>
<feature type="transmembrane region" description="Helical" evidence="13">
    <location>
        <begin position="193"/>
        <end position="216"/>
    </location>
</feature>
<evidence type="ECO:0000256" key="13">
    <source>
        <dbReference type="SAM" id="Phobius"/>
    </source>
</evidence>
<feature type="transmembrane region" description="Helical" evidence="13">
    <location>
        <begin position="321"/>
        <end position="339"/>
    </location>
</feature>
<feature type="transmembrane region" description="Helical" evidence="13">
    <location>
        <begin position="351"/>
        <end position="369"/>
    </location>
</feature>
<keyword evidence="8 13" id="KW-0812">Transmembrane</keyword>
<dbReference type="RefSeq" id="WP_073025527.1">
    <property type="nucleotide sequence ID" value="NZ_FQZS01000008.1"/>
</dbReference>
<keyword evidence="15" id="KW-1185">Reference proteome</keyword>
<feature type="transmembrane region" description="Helical" evidence="13">
    <location>
        <begin position="93"/>
        <end position="113"/>
    </location>
</feature>
<dbReference type="Pfam" id="PF01554">
    <property type="entry name" value="MatE"/>
    <property type="match status" value="2"/>
</dbReference>
<dbReference type="EMBL" id="FQZS01000008">
    <property type="protein sequence ID" value="SHI80469.1"/>
    <property type="molecule type" value="Genomic_DNA"/>
</dbReference>
<reference evidence="14 15" key="1">
    <citation type="submission" date="2016-11" db="EMBL/GenBank/DDBJ databases">
        <authorList>
            <person name="Jaros S."/>
            <person name="Januszkiewicz K."/>
            <person name="Wedrychowicz H."/>
        </authorList>
    </citation>
    <scope>NUCLEOTIDE SEQUENCE [LARGE SCALE GENOMIC DNA]</scope>
    <source>
        <strain evidence="14 15">DSM 19022</strain>
    </source>
</reference>
<evidence type="ECO:0000256" key="7">
    <source>
        <dbReference type="ARBA" id="ARBA00022475"/>
    </source>
</evidence>
<evidence type="ECO:0000256" key="5">
    <source>
        <dbReference type="ARBA" id="ARBA00022448"/>
    </source>
</evidence>
<evidence type="ECO:0000256" key="1">
    <source>
        <dbReference type="ARBA" id="ARBA00003408"/>
    </source>
</evidence>
<keyword evidence="11 13" id="KW-0472">Membrane</keyword>
<comment type="similarity">
    <text evidence="3">Belongs to the multi antimicrobial extrusion (MATE) (TC 2.A.66.1) family.</text>
</comment>
<evidence type="ECO:0000256" key="12">
    <source>
        <dbReference type="ARBA" id="ARBA00031636"/>
    </source>
</evidence>
<evidence type="ECO:0000256" key="3">
    <source>
        <dbReference type="ARBA" id="ARBA00010199"/>
    </source>
</evidence>
<evidence type="ECO:0000256" key="2">
    <source>
        <dbReference type="ARBA" id="ARBA00004651"/>
    </source>
</evidence>
<dbReference type="AlphaFoldDB" id="A0A1M6E520"/>
<dbReference type="STRING" id="1122184.SAMN02745176_01418"/>
<evidence type="ECO:0000313" key="15">
    <source>
        <dbReference type="Proteomes" id="UP000184442"/>
    </source>
</evidence>
<feature type="transmembrane region" description="Helical" evidence="13">
    <location>
        <begin position="133"/>
        <end position="154"/>
    </location>
</feature>
<evidence type="ECO:0000256" key="4">
    <source>
        <dbReference type="ARBA" id="ARBA00020268"/>
    </source>
</evidence>
<dbReference type="InterPro" id="IPR048279">
    <property type="entry name" value="MdtK-like"/>
</dbReference>
<evidence type="ECO:0000256" key="9">
    <source>
        <dbReference type="ARBA" id="ARBA00022989"/>
    </source>
</evidence>
<feature type="transmembrane region" description="Helical" evidence="13">
    <location>
        <begin position="418"/>
        <end position="439"/>
    </location>
</feature>
<feature type="transmembrane region" description="Helical" evidence="13">
    <location>
        <begin position="389"/>
        <end position="412"/>
    </location>
</feature>
<gene>
    <name evidence="14" type="ORF">SAMN02745176_01418</name>
</gene>
<evidence type="ECO:0000256" key="8">
    <source>
        <dbReference type="ARBA" id="ARBA00022692"/>
    </source>
</evidence>
<dbReference type="PANTHER" id="PTHR43298:SF2">
    <property type="entry name" value="FMN_FAD EXPORTER YEEO-RELATED"/>
    <property type="match status" value="1"/>
</dbReference>
<proteinExistence type="inferred from homology"/>
<name>A0A1M6E520_9FIRM</name>
<dbReference type="InterPro" id="IPR050222">
    <property type="entry name" value="MATE_MdtK"/>
</dbReference>
<dbReference type="NCBIfam" id="TIGR00797">
    <property type="entry name" value="matE"/>
    <property type="match status" value="1"/>
</dbReference>
<dbReference type="CDD" id="cd13137">
    <property type="entry name" value="MATE_NorM_like"/>
    <property type="match status" value="1"/>
</dbReference>
<comment type="function">
    <text evidence="1">Multidrug efflux pump.</text>
</comment>
<dbReference type="GO" id="GO:0015297">
    <property type="term" value="F:antiporter activity"/>
    <property type="evidence" value="ECO:0007669"/>
    <property type="project" value="UniProtKB-KW"/>
</dbReference>
<dbReference type="PIRSF" id="PIRSF006603">
    <property type="entry name" value="DinF"/>
    <property type="match status" value="1"/>
</dbReference>
<protein>
    <recommendedName>
        <fullName evidence="4">Probable multidrug resistance protein NorM</fullName>
    </recommendedName>
    <alternativeName>
        <fullName evidence="12">Multidrug-efflux transporter</fullName>
    </alternativeName>
</protein>
<feature type="transmembrane region" description="Helical" evidence="13">
    <location>
        <begin position="253"/>
        <end position="276"/>
    </location>
</feature>
<comment type="subcellular location">
    <subcellularLocation>
        <location evidence="2">Cell membrane</location>
        <topology evidence="2">Multi-pass membrane protein</topology>
    </subcellularLocation>
</comment>
<dbReference type="InterPro" id="IPR002528">
    <property type="entry name" value="MATE_fam"/>
</dbReference>
<sequence length="450" mass="49139">MTENYDIKLINKRIISMILPVAFEGVLQMSAGLVMMGFIGRIDVITVSALGISQRITQMVWALFKGITTGASVFVAQYYGAKEWEKMKHVMQQTIISTILVVLLLQVGIYTFSSQLLSIFDPSPELLENANTYIKTVSFGLPFLAISLIVGGVLQGMGNAKTPMIITAIMNMINIVLGYLLIFGGLGFEPMGIRGAAIATALSQVAACIIGLYVLFSRDGVLSSYLNKDFFRIDLSQIKSVYRVGLPTSMENMFWQLAAIILTRSILTYGETAFAAHQLGLQAESISYMPSAGFGIAATAFIGQALGAGDKKLAKIYLRQIMKGSLAMTSISIIILVFFPKTMMTLLTDNPEVIALGAIYLILMGLVQLPQNASQVLIGAMRGAGYTNIPMLVAGTGLWGIRVPFTLVVVYILKLPIVAIWVVIAIDITFRFLFNLVLYKKKNIYEKTLV</sequence>
<dbReference type="Proteomes" id="UP000184442">
    <property type="component" value="Unassembled WGS sequence"/>
</dbReference>